<protein>
    <submittedName>
        <fullName evidence="1">Uncharacterized protein</fullName>
    </submittedName>
</protein>
<evidence type="ECO:0000313" key="2">
    <source>
        <dbReference type="Proteomes" id="UP000001176"/>
    </source>
</evidence>
<sequence>MQVDDVPSVAVRLDEGHEIPTELAQDSILVLADKRDDITQGGHGHWPDVSGID</sequence>
<dbReference type="KEGG" id="gdi:GDI1080"/>
<proteinExistence type="predicted"/>
<keyword evidence="2" id="KW-1185">Reference proteome</keyword>
<evidence type="ECO:0000313" key="1">
    <source>
        <dbReference type="EMBL" id="CAP55023.1"/>
    </source>
</evidence>
<dbReference type="AlphaFoldDB" id="A9HD02"/>
<gene>
    <name evidence="1" type="ordered locus">GDI1080</name>
</gene>
<name>A9HD02_GLUDA</name>
<organism evidence="1 2">
    <name type="scientific">Gluconacetobacter diazotrophicus (strain ATCC 49037 / DSM 5601 / CCUG 37298 / CIP 103539 / LMG 7603 / PAl5)</name>
    <dbReference type="NCBI Taxonomy" id="272568"/>
    <lineage>
        <taxon>Bacteria</taxon>
        <taxon>Pseudomonadati</taxon>
        <taxon>Pseudomonadota</taxon>
        <taxon>Alphaproteobacteria</taxon>
        <taxon>Acetobacterales</taxon>
        <taxon>Acetobacteraceae</taxon>
        <taxon>Gluconacetobacter</taxon>
    </lineage>
</organism>
<accession>A9HD02</accession>
<reference evidence="1 2" key="1">
    <citation type="journal article" date="2009" name="BMC Genomics">
        <title>Complete genome sequence of the sugarcane nitrogen-fixing endophyte Gluconacetobacter diazotrophicus Pal5.</title>
        <authorList>
            <person name="Bertalan M."/>
            <person name="Albano R."/>
            <person name="Padua V."/>
            <person name="Rouws L."/>
            <person name="Rojas C."/>
            <person name="Hemerly A."/>
            <person name="Teixeira K."/>
            <person name="Schwab S."/>
            <person name="Araujo J."/>
            <person name="Oliveira A."/>
            <person name="Franca L."/>
            <person name="Magalhaes V."/>
            <person name="Alqueres S."/>
            <person name="Cardoso A."/>
            <person name="Almeida W."/>
            <person name="Loureiro M.M."/>
            <person name="Nogueira E."/>
            <person name="Cidade D."/>
            <person name="Oliveira D."/>
            <person name="Simao T."/>
            <person name="Macedo J."/>
            <person name="Valadao A."/>
            <person name="Dreschsel M."/>
            <person name="Freitas F."/>
            <person name="Vidal M."/>
            <person name="Guedes H."/>
            <person name="Rodrigues E."/>
            <person name="Meneses C."/>
            <person name="Brioso P."/>
            <person name="Pozzer L."/>
            <person name="Figueiredo D."/>
            <person name="Montano H."/>
            <person name="Junior J."/>
            <person name="Filho G."/>
            <person name="Flores V."/>
            <person name="Ferreira B."/>
            <person name="Branco A."/>
            <person name="Gonzalez P."/>
            <person name="Guillobel H."/>
            <person name="Lemos M."/>
            <person name="Seibel L."/>
            <person name="Macedo J."/>
            <person name="Alves-Ferreira M."/>
            <person name="Sachetto-Martins G."/>
            <person name="Coelho A."/>
            <person name="Santos E."/>
            <person name="Amaral G."/>
            <person name="Neves A."/>
            <person name="Pacheco A.B."/>
            <person name="Carvalho D."/>
            <person name="Lery L."/>
            <person name="Bisch P."/>
            <person name="Rossle S.C."/>
            <person name="Urmenyi T."/>
            <person name="Kruger W.V."/>
            <person name="Martins O."/>
            <person name="Baldani J.I."/>
            <person name="Ferreira P.C."/>
        </authorList>
    </citation>
    <scope>NUCLEOTIDE SEQUENCE [LARGE SCALE GENOMIC DNA]</scope>
    <source>
        <strain evidence="2">ATCC 49037 / DSM 5601 / CCUG 37298 / CIP 103539 / LMG 7603 / PAl5</strain>
    </source>
</reference>
<dbReference type="EMBL" id="AM889285">
    <property type="protein sequence ID" value="CAP55023.1"/>
    <property type="molecule type" value="Genomic_DNA"/>
</dbReference>
<dbReference type="Proteomes" id="UP000001176">
    <property type="component" value="Chromosome"/>
</dbReference>